<dbReference type="Proteomes" id="UP000192721">
    <property type="component" value="Unassembled WGS sequence"/>
</dbReference>
<comment type="caution">
    <text evidence="6">The sequence shown here is derived from an EMBL/GenBank/DDBJ whole genome shotgun (WGS) entry which is preliminary data.</text>
</comment>
<reference evidence="6 7" key="1">
    <citation type="submission" date="2017-02" db="EMBL/GenBank/DDBJ databases">
        <title>Chromobacterium haemolyticum H5244.</title>
        <authorList>
            <person name="Gulvik C.A."/>
        </authorList>
    </citation>
    <scope>NUCLEOTIDE SEQUENCE [LARGE SCALE GENOMIC DNA]</scope>
    <source>
        <strain evidence="6 7">H5244</strain>
    </source>
</reference>
<evidence type="ECO:0000313" key="7">
    <source>
        <dbReference type="Proteomes" id="UP000192721"/>
    </source>
</evidence>
<dbReference type="EMBL" id="MUKV01000034">
    <property type="protein sequence ID" value="OQS34151.1"/>
    <property type="molecule type" value="Genomic_DNA"/>
</dbReference>
<dbReference type="GO" id="GO:0016788">
    <property type="term" value="F:hydrolase activity, acting on ester bonds"/>
    <property type="evidence" value="ECO:0007669"/>
    <property type="project" value="InterPro"/>
</dbReference>
<protein>
    <submittedName>
        <fullName evidence="6">Succinylglutamate desuccinylase</fullName>
    </submittedName>
</protein>
<dbReference type="CDD" id="cd06250">
    <property type="entry name" value="M14_PaAOTO_like"/>
    <property type="match status" value="1"/>
</dbReference>
<comment type="cofactor">
    <cofactor evidence="1">
        <name>Zn(2+)</name>
        <dbReference type="ChEBI" id="CHEBI:29105"/>
    </cofactor>
</comment>
<keyword evidence="3" id="KW-0378">Hydrolase</keyword>
<dbReference type="InterPro" id="IPR055438">
    <property type="entry name" value="AstE_AspA_cat"/>
</dbReference>
<dbReference type="AlphaFoldDB" id="A0A1W0CHG1"/>
<evidence type="ECO:0000259" key="5">
    <source>
        <dbReference type="Pfam" id="PF24827"/>
    </source>
</evidence>
<dbReference type="SUPFAM" id="SSF53187">
    <property type="entry name" value="Zn-dependent exopeptidases"/>
    <property type="match status" value="1"/>
</dbReference>
<evidence type="ECO:0000256" key="1">
    <source>
        <dbReference type="ARBA" id="ARBA00001947"/>
    </source>
</evidence>
<gene>
    <name evidence="6" type="ORF">B0T45_19265</name>
</gene>
<evidence type="ECO:0000313" key="6">
    <source>
        <dbReference type="EMBL" id="OQS34151.1"/>
    </source>
</evidence>
<dbReference type="PANTHER" id="PTHR37326:SF1">
    <property type="entry name" value="BLL3975 PROTEIN"/>
    <property type="match status" value="1"/>
</dbReference>
<keyword evidence="4" id="KW-0862">Zinc</keyword>
<dbReference type="InterPro" id="IPR053138">
    <property type="entry name" value="N-alpha-Ac-DABA_deacetylase"/>
</dbReference>
<dbReference type="Gene3D" id="3.40.630.10">
    <property type="entry name" value="Zn peptidases"/>
    <property type="match status" value="1"/>
</dbReference>
<name>A0A1W0CHG1_9NEIS</name>
<dbReference type="PANTHER" id="PTHR37326">
    <property type="entry name" value="BLL3975 PROTEIN"/>
    <property type="match status" value="1"/>
</dbReference>
<dbReference type="Pfam" id="PF24827">
    <property type="entry name" value="AstE_AspA_cat"/>
    <property type="match status" value="1"/>
</dbReference>
<evidence type="ECO:0000256" key="2">
    <source>
        <dbReference type="ARBA" id="ARBA00022723"/>
    </source>
</evidence>
<feature type="domain" description="Succinylglutamate desuccinylase/Aspartoacylase catalytic" evidence="5">
    <location>
        <begin position="30"/>
        <end position="270"/>
    </location>
</feature>
<dbReference type="GO" id="GO:0046872">
    <property type="term" value="F:metal ion binding"/>
    <property type="evidence" value="ECO:0007669"/>
    <property type="project" value="UniProtKB-KW"/>
</dbReference>
<accession>A0A1W0CHG1</accession>
<sequence>MYTHRQPLLSPSLGSQRDLTSFHFGVPQSGQKIYIQASLHADELPGMLTAWHLKQGLQRLDAAGLLRGEVILVPVANPIGLNQNQSEKLLGRFDLQSGQNFNRHYPVLSETIFEAVKGQLGRDGKANTALIRAEARQQLGALRADSELQSLRHTLMKLAFDADVVLDLHCDCRAGLHLYTGTPLWEQCEPLSRYLGACATLLATDSGDHPFDEACSQLWWQLRDLATAEGLDAQIDMACLAVTVELRGESDVHHDYARQDAEGILNFLRHRGVIAEAAPPLPELPFPATPLAGSENLYAPHAGVVVYHAQPGSEVDSGELLAEVIDPINDRCSEIRANRPGMLYATSARTYTTTGLSLAKVASREAFKSGKLLSA</sequence>
<organism evidence="6 7">
    <name type="scientific">Chromobacterium haemolyticum</name>
    <dbReference type="NCBI Taxonomy" id="394935"/>
    <lineage>
        <taxon>Bacteria</taxon>
        <taxon>Pseudomonadati</taxon>
        <taxon>Pseudomonadota</taxon>
        <taxon>Betaproteobacteria</taxon>
        <taxon>Neisseriales</taxon>
        <taxon>Chromobacteriaceae</taxon>
        <taxon>Chromobacterium</taxon>
    </lineage>
</organism>
<evidence type="ECO:0000256" key="3">
    <source>
        <dbReference type="ARBA" id="ARBA00022801"/>
    </source>
</evidence>
<keyword evidence="2" id="KW-0479">Metal-binding</keyword>
<proteinExistence type="predicted"/>
<evidence type="ECO:0000256" key="4">
    <source>
        <dbReference type="ARBA" id="ARBA00022833"/>
    </source>
</evidence>
<dbReference type="RefSeq" id="WP_081556585.1">
    <property type="nucleotide sequence ID" value="NZ_MUKV01000034.1"/>
</dbReference>